<feature type="region of interest" description="Disordered" evidence="1">
    <location>
        <begin position="1"/>
        <end position="33"/>
    </location>
</feature>
<reference evidence="3" key="1">
    <citation type="submission" date="2016-09" db="EMBL/GenBank/DDBJ databases">
        <authorList>
            <person name="Varghese N."/>
            <person name="Submissions S."/>
        </authorList>
    </citation>
    <scope>NUCLEOTIDE SEQUENCE [LARGE SCALE GENOMIC DNA]</scope>
    <source>
        <strain evidence="3">TNe-862</strain>
    </source>
</reference>
<dbReference type="Proteomes" id="UP000198908">
    <property type="component" value="Unassembled WGS sequence"/>
</dbReference>
<protein>
    <submittedName>
        <fullName evidence="2">Uncharacterized protein</fullName>
    </submittedName>
</protein>
<evidence type="ECO:0000313" key="3">
    <source>
        <dbReference type="Proteomes" id="UP000198908"/>
    </source>
</evidence>
<organism evidence="2 3">
    <name type="scientific">Paraburkholderia lycopersici</name>
    <dbReference type="NCBI Taxonomy" id="416944"/>
    <lineage>
        <taxon>Bacteria</taxon>
        <taxon>Pseudomonadati</taxon>
        <taxon>Pseudomonadota</taxon>
        <taxon>Betaproteobacteria</taxon>
        <taxon>Burkholderiales</taxon>
        <taxon>Burkholderiaceae</taxon>
        <taxon>Paraburkholderia</taxon>
    </lineage>
</organism>
<evidence type="ECO:0000313" key="2">
    <source>
        <dbReference type="EMBL" id="SDD71160.1"/>
    </source>
</evidence>
<dbReference type="STRING" id="416944.SAMN05421548_12421"/>
<dbReference type="EMBL" id="FMYQ01000024">
    <property type="protein sequence ID" value="SDD71160.1"/>
    <property type="molecule type" value="Genomic_DNA"/>
</dbReference>
<proteinExistence type="predicted"/>
<dbReference type="AlphaFoldDB" id="A0A1G6WYX3"/>
<sequence>MREGVFPGMGAREPNAVATGETSGVPVTRPRSAPQILANSPFIAPLIQIKREPGRTSSNRHGNHKTRGERWRQQPANSNKHKNRTGICALSTASSAAC</sequence>
<gene>
    <name evidence="2" type="ORF">SAMN05421548_12421</name>
</gene>
<name>A0A1G6WYX3_9BURK</name>
<keyword evidence="3" id="KW-1185">Reference proteome</keyword>
<accession>A0A1G6WYX3</accession>
<evidence type="ECO:0000256" key="1">
    <source>
        <dbReference type="SAM" id="MobiDB-lite"/>
    </source>
</evidence>
<feature type="region of interest" description="Disordered" evidence="1">
    <location>
        <begin position="49"/>
        <end position="98"/>
    </location>
</feature>